<reference evidence="9" key="1">
    <citation type="journal article" date="2019" name="Int. J. Syst. Evol. Microbiol.">
        <title>The Global Catalogue of Microorganisms (GCM) 10K type strain sequencing project: providing services to taxonomists for standard genome sequencing and annotation.</title>
        <authorList>
            <consortium name="The Broad Institute Genomics Platform"/>
            <consortium name="The Broad Institute Genome Sequencing Center for Infectious Disease"/>
            <person name="Wu L."/>
            <person name="Ma J."/>
        </authorList>
    </citation>
    <scope>NUCLEOTIDE SEQUENCE [LARGE SCALE GENOMIC DNA]</scope>
    <source>
        <strain evidence="9">JCM 19125</strain>
    </source>
</reference>
<feature type="domain" description="Peptidase S49" evidence="7">
    <location>
        <begin position="342"/>
        <end position="493"/>
    </location>
</feature>
<accession>A0ABP9FB34</accession>
<dbReference type="EMBL" id="BAABLV010000020">
    <property type="protein sequence ID" value="GAA4896955.1"/>
    <property type="molecule type" value="Genomic_DNA"/>
</dbReference>
<comment type="caution">
    <text evidence="8">The sequence shown here is derived from an EMBL/GenBank/DDBJ whole genome shotgun (WGS) entry which is preliminary data.</text>
</comment>
<protein>
    <submittedName>
        <fullName evidence="8">Signal peptide peptidase SppA</fullName>
    </submittedName>
</protein>
<dbReference type="NCBIfam" id="TIGR00706">
    <property type="entry name" value="SppA_dom"/>
    <property type="match status" value="1"/>
</dbReference>
<dbReference type="PIRSF" id="PIRSF001217">
    <property type="entry name" value="Protease_4_SppA"/>
    <property type="match status" value="1"/>
</dbReference>
<dbReference type="Pfam" id="PF01343">
    <property type="entry name" value="Peptidase_S49"/>
    <property type="match status" value="2"/>
</dbReference>
<name>A0ABP9FB34_9ACTN</name>
<evidence type="ECO:0000256" key="5">
    <source>
        <dbReference type="ARBA" id="ARBA00022825"/>
    </source>
</evidence>
<dbReference type="PANTHER" id="PTHR33209">
    <property type="entry name" value="PROTEASE 4"/>
    <property type="match status" value="1"/>
</dbReference>
<evidence type="ECO:0000256" key="3">
    <source>
        <dbReference type="ARBA" id="ARBA00022670"/>
    </source>
</evidence>
<dbReference type="Gene3D" id="3.90.226.10">
    <property type="entry name" value="2-enoyl-CoA Hydratase, Chain A, domain 1"/>
    <property type="match status" value="2"/>
</dbReference>
<dbReference type="CDD" id="cd07023">
    <property type="entry name" value="S49_Sppa_N_C"/>
    <property type="match status" value="1"/>
</dbReference>
<dbReference type="InterPro" id="IPR004634">
    <property type="entry name" value="Pept_S49_pIV"/>
</dbReference>
<dbReference type="SUPFAM" id="SSF52096">
    <property type="entry name" value="ClpP/crotonase"/>
    <property type="match status" value="2"/>
</dbReference>
<evidence type="ECO:0000256" key="6">
    <source>
        <dbReference type="ARBA" id="ARBA00023136"/>
    </source>
</evidence>
<dbReference type="PANTHER" id="PTHR33209:SF1">
    <property type="entry name" value="PEPTIDASE S49 DOMAIN-CONTAINING PROTEIN"/>
    <property type="match status" value="1"/>
</dbReference>
<evidence type="ECO:0000256" key="2">
    <source>
        <dbReference type="ARBA" id="ARBA00008683"/>
    </source>
</evidence>
<evidence type="ECO:0000256" key="4">
    <source>
        <dbReference type="ARBA" id="ARBA00022801"/>
    </source>
</evidence>
<dbReference type="InterPro" id="IPR047217">
    <property type="entry name" value="S49_SppA_67K_type_N"/>
</dbReference>
<dbReference type="RefSeq" id="WP_345580875.1">
    <property type="nucleotide sequence ID" value="NZ_BAABLV010000020.1"/>
</dbReference>
<evidence type="ECO:0000313" key="8">
    <source>
        <dbReference type="EMBL" id="GAA4896955.1"/>
    </source>
</evidence>
<dbReference type="Gene3D" id="6.20.330.10">
    <property type="match status" value="2"/>
</dbReference>
<keyword evidence="9" id="KW-1185">Reference proteome</keyword>
<keyword evidence="3" id="KW-0645">Protease</keyword>
<dbReference type="InterPro" id="IPR047272">
    <property type="entry name" value="S49_SppA_C"/>
</dbReference>
<keyword evidence="6" id="KW-0472">Membrane</keyword>
<evidence type="ECO:0000259" key="7">
    <source>
        <dbReference type="Pfam" id="PF01343"/>
    </source>
</evidence>
<comment type="subcellular location">
    <subcellularLocation>
        <location evidence="1">Membrane</location>
    </subcellularLocation>
</comment>
<keyword evidence="5" id="KW-0720">Serine protease</keyword>
<sequence>MSLKDVLGKIVGDKPVVLELDLARGVLVAKPTNPLQAVQLINSPTVAALREHLTAAADDERVLGLIVHATPTGLQLAHLEEIAELVEQFGTKKTTMAWAESFGELVQGLGAYRLAASAQEVWIQPTGMLAIEGVELSITLLKGLLNKVGVEPQFGQRHEYKTAANTYASDVVTGPHREMMQRIGQSVVDGVVEAIARLRNLPVDQVWEAVNSSPVEPERARELGLVDHIGYRDEAYAHALGEWGADPENLLFAHRYTSRAALVRKLRPKQPKVAVVSLRGAIVTGRGVRTPVGGEQAGADVVDEHLRAALRDDDVKAVVFDVDSPGGSAVASDFIRRSVLRLREAGKPVVAHMGAVAASGGYYVAMPSDEIVAQASTLTGSIGVLAGKMVTQRLYDKLGLVRETIHVGSAAGALSSAHEFTDEDWERLDAWLDRIYLDFTTFAAQDRGMDYEDLERIARGRVWTGADAKERGLVDHLGGQRLAVERACALAGLNPDTVKLGHVGDSGLLDLLRPATSSETVAGGAAVADGEQLLAALAARVGLISRGALSVPWGLRIS</sequence>
<comment type="similarity">
    <text evidence="2">Belongs to the peptidase S49 family.</text>
</comment>
<gene>
    <name evidence="8" type="primary">sppA</name>
    <name evidence="8" type="ORF">GCM10025789_13510</name>
</gene>
<dbReference type="Proteomes" id="UP001501521">
    <property type="component" value="Unassembled WGS sequence"/>
</dbReference>
<dbReference type="InterPro" id="IPR004635">
    <property type="entry name" value="Pept_S49_SppA"/>
</dbReference>
<keyword evidence="4" id="KW-0378">Hydrolase</keyword>
<evidence type="ECO:0000256" key="1">
    <source>
        <dbReference type="ARBA" id="ARBA00004370"/>
    </source>
</evidence>
<organism evidence="8 9">
    <name type="scientific">Tessaracoccus lubricantis</name>
    <dbReference type="NCBI Taxonomy" id="545543"/>
    <lineage>
        <taxon>Bacteria</taxon>
        <taxon>Bacillati</taxon>
        <taxon>Actinomycetota</taxon>
        <taxon>Actinomycetes</taxon>
        <taxon>Propionibacteriales</taxon>
        <taxon>Propionibacteriaceae</taxon>
        <taxon>Tessaracoccus</taxon>
    </lineage>
</organism>
<dbReference type="CDD" id="cd07018">
    <property type="entry name" value="S49_SppA_67K_type"/>
    <property type="match status" value="1"/>
</dbReference>
<dbReference type="InterPro" id="IPR029045">
    <property type="entry name" value="ClpP/crotonase-like_dom_sf"/>
</dbReference>
<evidence type="ECO:0000313" key="9">
    <source>
        <dbReference type="Proteomes" id="UP001501521"/>
    </source>
</evidence>
<dbReference type="InterPro" id="IPR002142">
    <property type="entry name" value="Peptidase_S49"/>
</dbReference>
<feature type="domain" description="Peptidase S49" evidence="7">
    <location>
        <begin position="106"/>
        <end position="239"/>
    </location>
</feature>
<proteinExistence type="inferred from homology"/>